<dbReference type="PATRIC" id="fig|230361.4.peg.914"/>
<dbReference type="EMBL" id="CP011266">
    <property type="protein sequence ID" value="ALT68677.1"/>
    <property type="molecule type" value="Genomic_DNA"/>
</dbReference>
<dbReference type="KEGG" id="mmil:sm9_0887"/>
<dbReference type="Proteomes" id="UP000067738">
    <property type="component" value="Chromosome"/>
</dbReference>
<name>A0A0U2SI91_9EURY</name>
<sequence length="183" mass="20580">MDKQVLEMLDEFSDIASNEKSISANSVLEILKNYSSTISVFDMMAVSAEIMEENKYVQANYREESQKSYVKSFLLRSKEILADANDYAKDINKDDFIDAVEILRSNHMNETSESKSKFPLVAIMASIYTTFILEEPIHPVGTPFPGSLKVEKKGDVFLCPVKDANIDTPNAVCNICLAEQLDF</sequence>
<evidence type="ECO:0000256" key="1">
    <source>
        <dbReference type="HAMAP-Rule" id="MF_00763"/>
    </source>
</evidence>
<dbReference type="InterPro" id="IPR019215">
    <property type="entry name" value="DUF2115"/>
</dbReference>
<evidence type="ECO:0000313" key="3">
    <source>
        <dbReference type="Proteomes" id="UP000067738"/>
    </source>
</evidence>
<gene>
    <name evidence="2" type="ORF">sm9_0887</name>
</gene>
<protein>
    <recommendedName>
        <fullName evidence="1">UPF0305 protein sm9_0887</fullName>
    </recommendedName>
</protein>
<dbReference type="GeneID" id="26735857"/>
<accession>A0A0U2SI91</accession>
<organism evidence="2 3">
    <name type="scientific">Methanobrevibacter millerae</name>
    <dbReference type="NCBI Taxonomy" id="230361"/>
    <lineage>
        <taxon>Archaea</taxon>
        <taxon>Methanobacteriati</taxon>
        <taxon>Methanobacteriota</taxon>
        <taxon>Methanomada group</taxon>
        <taxon>Methanobacteria</taxon>
        <taxon>Methanobacteriales</taxon>
        <taxon>Methanobacteriaceae</taxon>
        <taxon>Methanobrevibacter</taxon>
    </lineage>
</organism>
<dbReference type="RefSeq" id="WP_058738982.1">
    <property type="nucleotide sequence ID" value="NZ_CP011266.1"/>
</dbReference>
<comment type="similarity">
    <text evidence="1">Belongs to the UPF0305 family.</text>
</comment>
<dbReference type="AlphaFoldDB" id="A0A0U2SI91"/>
<dbReference type="Pfam" id="PF09888">
    <property type="entry name" value="DUF2115"/>
    <property type="match status" value="1"/>
</dbReference>
<dbReference type="HAMAP" id="MF_00763">
    <property type="entry name" value="UPF0305"/>
    <property type="match status" value="1"/>
</dbReference>
<proteinExistence type="inferred from homology"/>
<keyword evidence="3" id="KW-1185">Reference proteome</keyword>
<reference evidence="2 3" key="1">
    <citation type="submission" date="2015-04" db="EMBL/GenBank/DDBJ databases">
        <title>The complete genome sequence of the rumen methanogen Methanobrevibacter millerae SM9.</title>
        <authorList>
            <person name="Leahy S.C."/>
            <person name="Kelly W.J."/>
            <person name="Pacheco D.M."/>
            <person name="Li D."/>
            <person name="Altermann E."/>
            <person name="Attwood G.T."/>
        </authorList>
    </citation>
    <scope>NUCLEOTIDE SEQUENCE [LARGE SCALE GENOMIC DNA]</scope>
    <source>
        <strain evidence="2 3">SM9</strain>
    </source>
</reference>
<evidence type="ECO:0000313" key="2">
    <source>
        <dbReference type="EMBL" id="ALT68677.1"/>
    </source>
</evidence>